<dbReference type="CDD" id="cd01014">
    <property type="entry name" value="nicotinamidase_related"/>
    <property type="match status" value="1"/>
</dbReference>
<reference evidence="3" key="1">
    <citation type="submission" date="2020-09" db="EMBL/GenBank/DDBJ databases">
        <title>Genome seq and assembly of Limnohabitants sp.</title>
        <authorList>
            <person name="Chhetri G."/>
        </authorList>
    </citation>
    <scope>NUCLEOTIDE SEQUENCE</scope>
    <source>
        <strain evidence="3">JUR4</strain>
    </source>
</reference>
<dbReference type="InterPro" id="IPR000868">
    <property type="entry name" value="Isochorismatase-like_dom"/>
</dbReference>
<comment type="caution">
    <text evidence="3">The sequence shown here is derived from an EMBL/GenBank/DDBJ whole genome shotgun (WGS) entry which is preliminary data.</text>
</comment>
<proteinExistence type="predicted"/>
<dbReference type="GO" id="GO:0016787">
    <property type="term" value="F:hydrolase activity"/>
    <property type="evidence" value="ECO:0007669"/>
    <property type="project" value="UniProtKB-KW"/>
</dbReference>
<gene>
    <name evidence="3" type="ORF">IC609_05910</name>
</gene>
<feature type="domain" description="Isochorismatase-like" evidence="2">
    <location>
        <begin position="4"/>
        <end position="141"/>
    </location>
</feature>
<organism evidence="3 4">
    <name type="scientific">Limnohabitans radicicola</name>
    <dbReference type="NCBI Taxonomy" id="2771427"/>
    <lineage>
        <taxon>Bacteria</taxon>
        <taxon>Pseudomonadati</taxon>
        <taxon>Pseudomonadota</taxon>
        <taxon>Betaproteobacteria</taxon>
        <taxon>Burkholderiales</taxon>
        <taxon>Comamonadaceae</taxon>
        <taxon>Limnohabitans</taxon>
    </lineage>
</organism>
<evidence type="ECO:0000313" key="3">
    <source>
        <dbReference type="EMBL" id="MBD8050070.1"/>
    </source>
</evidence>
<dbReference type="AlphaFoldDB" id="A0A927FER8"/>
<evidence type="ECO:0000256" key="1">
    <source>
        <dbReference type="ARBA" id="ARBA00022801"/>
    </source>
</evidence>
<dbReference type="PANTHER" id="PTHR43540">
    <property type="entry name" value="PEROXYUREIDOACRYLATE/UREIDOACRYLATE AMIDOHYDROLASE-RELATED"/>
    <property type="match status" value="1"/>
</dbReference>
<dbReference type="InterPro" id="IPR036380">
    <property type="entry name" value="Isochorismatase-like_sf"/>
</dbReference>
<dbReference type="SUPFAM" id="SSF52499">
    <property type="entry name" value="Isochorismatase-like hydrolases"/>
    <property type="match status" value="1"/>
</dbReference>
<keyword evidence="4" id="KW-1185">Reference proteome</keyword>
<dbReference type="PANTHER" id="PTHR43540:SF14">
    <property type="entry name" value="ISOCHORISMATASE"/>
    <property type="match status" value="1"/>
</dbReference>
<sequence length="181" mass="19295">MHRAVVIIDVQRVFEDGPHQAFQAAEVIARLNQITQAARQTQTPVFMVQHAATSGPLAYGEPGWAFAHLLTVSPADTVVHKNTADAFHNTTLHAQLQARGITELIVGGIQTDFCVDTSIRRALALGYAISLVSDGHTTLDNTVLSAEQIIAHHNVNLSSISSFGPRVTLVPAAVMATTLAA</sequence>
<evidence type="ECO:0000313" key="4">
    <source>
        <dbReference type="Proteomes" id="UP000647424"/>
    </source>
</evidence>
<protein>
    <submittedName>
        <fullName evidence="3">Cysteine hydrolase</fullName>
    </submittedName>
</protein>
<dbReference type="Gene3D" id="3.40.50.850">
    <property type="entry name" value="Isochorismatase-like"/>
    <property type="match status" value="1"/>
</dbReference>
<dbReference type="Pfam" id="PF00857">
    <property type="entry name" value="Isochorismatase"/>
    <property type="match status" value="1"/>
</dbReference>
<dbReference type="EMBL" id="JACYFT010000001">
    <property type="protein sequence ID" value="MBD8050070.1"/>
    <property type="molecule type" value="Genomic_DNA"/>
</dbReference>
<accession>A0A927FER8</accession>
<keyword evidence="1 3" id="KW-0378">Hydrolase</keyword>
<dbReference type="Proteomes" id="UP000647424">
    <property type="component" value="Unassembled WGS sequence"/>
</dbReference>
<name>A0A927FER8_9BURK</name>
<evidence type="ECO:0000259" key="2">
    <source>
        <dbReference type="Pfam" id="PF00857"/>
    </source>
</evidence>
<dbReference type="InterPro" id="IPR050272">
    <property type="entry name" value="Isochorismatase-like_hydrls"/>
</dbReference>